<dbReference type="AlphaFoldDB" id="A0AAD9JRV1"/>
<protein>
    <submittedName>
        <fullName evidence="1">Uncharacterized protein</fullName>
    </submittedName>
</protein>
<proteinExistence type="predicted"/>
<organism evidence="1 2">
    <name type="scientific">Paralvinella palmiformis</name>
    <dbReference type="NCBI Taxonomy" id="53620"/>
    <lineage>
        <taxon>Eukaryota</taxon>
        <taxon>Metazoa</taxon>
        <taxon>Spiralia</taxon>
        <taxon>Lophotrochozoa</taxon>
        <taxon>Annelida</taxon>
        <taxon>Polychaeta</taxon>
        <taxon>Sedentaria</taxon>
        <taxon>Canalipalpata</taxon>
        <taxon>Terebellida</taxon>
        <taxon>Terebelliformia</taxon>
        <taxon>Alvinellidae</taxon>
        <taxon>Paralvinella</taxon>
    </lineage>
</organism>
<reference evidence="1" key="1">
    <citation type="journal article" date="2023" name="Mol. Biol. Evol.">
        <title>Third-Generation Sequencing Reveals the Adaptive Role of the Epigenome in Three Deep-Sea Polychaetes.</title>
        <authorList>
            <person name="Perez M."/>
            <person name="Aroh O."/>
            <person name="Sun Y."/>
            <person name="Lan Y."/>
            <person name="Juniper S.K."/>
            <person name="Young C.R."/>
            <person name="Angers B."/>
            <person name="Qian P.Y."/>
        </authorList>
    </citation>
    <scope>NUCLEOTIDE SEQUENCE</scope>
    <source>
        <strain evidence="1">P08H-3</strain>
    </source>
</reference>
<dbReference type="Proteomes" id="UP001208570">
    <property type="component" value="Unassembled WGS sequence"/>
</dbReference>
<comment type="caution">
    <text evidence="1">The sequence shown here is derived from an EMBL/GenBank/DDBJ whole genome shotgun (WGS) entry which is preliminary data.</text>
</comment>
<sequence length="129" mass="14532">MFIGVRKNRDMKITDVPSKKKKFAPLKSLKRFFAVNKKKKVKEDVTGVGMKSTSCDVLETQPEEGGSQLPSKNTISMSADSVFSGDRTRDDNIDFTRSMEAIPGSHFKSTLNFGYLKLDGDVFEVFIRR</sequence>
<dbReference type="EMBL" id="JAODUP010000191">
    <property type="protein sequence ID" value="KAK2157460.1"/>
    <property type="molecule type" value="Genomic_DNA"/>
</dbReference>
<evidence type="ECO:0000313" key="1">
    <source>
        <dbReference type="EMBL" id="KAK2157460.1"/>
    </source>
</evidence>
<gene>
    <name evidence="1" type="ORF">LSH36_191g04079</name>
</gene>
<evidence type="ECO:0000313" key="2">
    <source>
        <dbReference type="Proteomes" id="UP001208570"/>
    </source>
</evidence>
<accession>A0AAD9JRV1</accession>
<name>A0AAD9JRV1_9ANNE</name>
<keyword evidence="2" id="KW-1185">Reference proteome</keyword>